<sequence>MRNEFASPDQPEEARRTAPGAGVAESSRRGAESGSDPVLEEHIVLGED</sequence>
<comment type="caution">
    <text evidence="2">The sequence shown here is derived from an EMBL/GenBank/DDBJ whole genome shotgun (WGS) entry which is preliminary data.</text>
</comment>
<protein>
    <submittedName>
        <fullName evidence="2">Uncharacterized protein</fullName>
    </submittedName>
</protein>
<dbReference type="Proteomes" id="UP000812013">
    <property type="component" value="Unassembled WGS sequence"/>
</dbReference>
<keyword evidence="3" id="KW-1185">Reference proteome</keyword>
<dbReference type="EMBL" id="WTFF01000047">
    <property type="protein sequence ID" value="MBW5482155.1"/>
    <property type="molecule type" value="Genomic_DNA"/>
</dbReference>
<feature type="compositionally biased region" description="Basic and acidic residues" evidence="1">
    <location>
        <begin position="39"/>
        <end position="48"/>
    </location>
</feature>
<organism evidence="2 3">
    <name type="scientific">Streptomyces bambusae</name>
    <dbReference type="NCBI Taxonomy" id="1550616"/>
    <lineage>
        <taxon>Bacteria</taxon>
        <taxon>Bacillati</taxon>
        <taxon>Actinomycetota</taxon>
        <taxon>Actinomycetes</taxon>
        <taxon>Kitasatosporales</taxon>
        <taxon>Streptomycetaceae</taxon>
        <taxon>Streptomyces</taxon>
    </lineage>
</organism>
<evidence type="ECO:0000313" key="2">
    <source>
        <dbReference type="EMBL" id="MBW5482155.1"/>
    </source>
</evidence>
<dbReference type="RefSeq" id="WP_219666081.1">
    <property type="nucleotide sequence ID" value="NZ_WTFF01000047.1"/>
</dbReference>
<evidence type="ECO:0000313" key="3">
    <source>
        <dbReference type="Proteomes" id="UP000812013"/>
    </source>
</evidence>
<gene>
    <name evidence="2" type="ORF">GPJ59_09735</name>
</gene>
<name>A0ABS6Z322_9ACTN</name>
<proteinExistence type="predicted"/>
<feature type="region of interest" description="Disordered" evidence="1">
    <location>
        <begin position="1"/>
        <end position="48"/>
    </location>
</feature>
<evidence type="ECO:0000256" key="1">
    <source>
        <dbReference type="SAM" id="MobiDB-lite"/>
    </source>
</evidence>
<accession>A0ABS6Z322</accession>
<reference evidence="2 3" key="1">
    <citation type="submission" date="2019-12" db="EMBL/GenBank/DDBJ databases">
        <title>Genome sequence of Streptomyces bambusae.</title>
        <authorList>
            <person name="Bansal K."/>
            <person name="Choksket S."/>
            <person name="Korpole S."/>
            <person name="Patil P.B."/>
        </authorList>
    </citation>
    <scope>NUCLEOTIDE SEQUENCE [LARGE SCALE GENOMIC DNA]</scope>
    <source>
        <strain evidence="2 3">SK60</strain>
    </source>
</reference>